<accession>A0A2J7PDB7</accession>
<keyword evidence="2" id="KW-1185">Reference proteome</keyword>
<sequence length="61" mass="7393">MTEKIKTNDLKYDQKCNMHGPDFDDLKILKMTEKIKKNYLKYDQKCNMQGLDFDDLKIFKK</sequence>
<organism evidence="1 2">
    <name type="scientific">Cryptotermes secundus</name>
    <dbReference type="NCBI Taxonomy" id="105785"/>
    <lineage>
        <taxon>Eukaryota</taxon>
        <taxon>Metazoa</taxon>
        <taxon>Ecdysozoa</taxon>
        <taxon>Arthropoda</taxon>
        <taxon>Hexapoda</taxon>
        <taxon>Insecta</taxon>
        <taxon>Pterygota</taxon>
        <taxon>Neoptera</taxon>
        <taxon>Polyneoptera</taxon>
        <taxon>Dictyoptera</taxon>
        <taxon>Blattodea</taxon>
        <taxon>Blattoidea</taxon>
        <taxon>Termitoidae</taxon>
        <taxon>Kalotermitidae</taxon>
        <taxon>Cryptotermitinae</taxon>
        <taxon>Cryptotermes</taxon>
    </lineage>
</organism>
<comment type="caution">
    <text evidence="1">The sequence shown here is derived from an EMBL/GenBank/DDBJ whole genome shotgun (WGS) entry which is preliminary data.</text>
</comment>
<name>A0A2J7PDB7_9NEOP</name>
<dbReference type="AlphaFoldDB" id="A0A2J7PDB7"/>
<dbReference type="InParanoid" id="A0A2J7PDB7"/>
<evidence type="ECO:0000313" key="2">
    <source>
        <dbReference type="Proteomes" id="UP000235965"/>
    </source>
</evidence>
<evidence type="ECO:0000313" key="1">
    <source>
        <dbReference type="EMBL" id="PNF14330.1"/>
    </source>
</evidence>
<dbReference type="Proteomes" id="UP000235965">
    <property type="component" value="Unassembled WGS sequence"/>
</dbReference>
<reference evidence="1 2" key="1">
    <citation type="submission" date="2017-12" db="EMBL/GenBank/DDBJ databases">
        <title>Hemimetabolous genomes reveal molecular basis of termite eusociality.</title>
        <authorList>
            <person name="Harrison M.C."/>
            <person name="Jongepier E."/>
            <person name="Robertson H.M."/>
            <person name="Arning N."/>
            <person name="Bitard-Feildel T."/>
            <person name="Chao H."/>
            <person name="Childers C.P."/>
            <person name="Dinh H."/>
            <person name="Doddapaneni H."/>
            <person name="Dugan S."/>
            <person name="Gowin J."/>
            <person name="Greiner C."/>
            <person name="Han Y."/>
            <person name="Hu H."/>
            <person name="Hughes D.S.T."/>
            <person name="Huylmans A.-K."/>
            <person name="Kemena C."/>
            <person name="Kremer L.P.M."/>
            <person name="Lee S.L."/>
            <person name="Lopez-Ezquerra A."/>
            <person name="Mallet L."/>
            <person name="Monroy-Kuhn J.M."/>
            <person name="Moser A."/>
            <person name="Murali S.C."/>
            <person name="Muzny D.M."/>
            <person name="Otani S."/>
            <person name="Piulachs M.-D."/>
            <person name="Poelchau M."/>
            <person name="Qu J."/>
            <person name="Schaub F."/>
            <person name="Wada-Katsumata A."/>
            <person name="Worley K.C."/>
            <person name="Xie Q."/>
            <person name="Ylla G."/>
            <person name="Poulsen M."/>
            <person name="Gibbs R.A."/>
            <person name="Schal C."/>
            <person name="Richards S."/>
            <person name="Belles X."/>
            <person name="Korb J."/>
            <person name="Bornberg-Bauer E."/>
        </authorList>
    </citation>
    <scope>NUCLEOTIDE SEQUENCE [LARGE SCALE GENOMIC DNA]</scope>
    <source>
        <tissue evidence="1">Whole body</tissue>
    </source>
</reference>
<dbReference type="EMBL" id="NEVH01026391">
    <property type="protein sequence ID" value="PNF14330.1"/>
    <property type="molecule type" value="Genomic_DNA"/>
</dbReference>
<proteinExistence type="predicted"/>
<gene>
    <name evidence="1" type="ORF">B7P43_G06030</name>
</gene>
<protein>
    <submittedName>
        <fullName evidence="1">Uncharacterized protein</fullName>
    </submittedName>
</protein>